<organism evidence="2 3">
    <name type="scientific">Ktedonobacter robiniae</name>
    <dbReference type="NCBI Taxonomy" id="2778365"/>
    <lineage>
        <taxon>Bacteria</taxon>
        <taxon>Bacillati</taxon>
        <taxon>Chloroflexota</taxon>
        <taxon>Ktedonobacteria</taxon>
        <taxon>Ktedonobacterales</taxon>
        <taxon>Ktedonobacteraceae</taxon>
        <taxon>Ktedonobacter</taxon>
    </lineage>
</organism>
<proteinExistence type="predicted"/>
<gene>
    <name evidence="2" type="ORF">KSB_46240</name>
</gene>
<evidence type="ECO:0000313" key="2">
    <source>
        <dbReference type="EMBL" id="GHO56149.1"/>
    </source>
</evidence>
<dbReference type="EMBL" id="BNJG01000002">
    <property type="protein sequence ID" value="GHO56149.1"/>
    <property type="molecule type" value="Genomic_DNA"/>
</dbReference>
<keyword evidence="3" id="KW-1185">Reference proteome</keyword>
<dbReference type="Gene3D" id="3.10.450.50">
    <property type="match status" value="1"/>
</dbReference>
<evidence type="ECO:0000259" key="1">
    <source>
        <dbReference type="Pfam" id="PF12680"/>
    </source>
</evidence>
<dbReference type="RefSeq" id="WP_201372716.1">
    <property type="nucleotide sequence ID" value="NZ_BNJG01000002.1"/>
</dbReference>
<comment type="caution">
    <text evidence="2">The sequence shown here is derived from an EMBL/GenBank/DDBJ whole genome shotgun (WGS) entry which is preliminary data.</text>
</comment>
<dbReference type="SUPFAM" id="SSF54427">
    <property type="entry name" value="NTF2-like"/>
    <property type="match status" value="1"/>
</dbReference>
<sequence>MGQQDCVGFTHRAYEAINSRNVAALEEVFVPHIIRHAAGETGIKSVKKAVASAFTTFPEKRFIVEDVLVEDNKAALRVTIQGISTAPGQPLPTILEIFRVENGQVVEVWGAGTSRRPGA</sequence>
<feature type="domain" description="SnoaL-like" evidence="1">
    <location>
        <begin position="12"/>
        <end position="108"/>
    </location>
</feature>
<accession>A0ABQ3UTJ2</accession>
<reference evidence="2 3" key="1">
    <citation type="journal article" date="2021" name="Int. J. Syst. Evol. Microbiol.">
        <title>Reticulibacter mediterranei gen. nov., sp. nov., within the new family Reticulibacteraceae fam. nov., and Ktedonospora formicarum gen. nov., sp. nov., Ktedonobacter robiniae sp. nov., Dictyobacter formicarum sp. nov. and Dictyobacter arantiisoli sp. nov., belonging to the class Ktedonobacteria.</title>
        <authorList>
            <person name="Yabe S."/>
            <person name="Zheng Y."/>
            <person name="Wang C.M."/>
            <person name="Sakai Y."/>
            <person name="Abe K."/>
            <person name="Yokota A."/>
            <person name="Donadio S."/>
            <person name="Cavaletti L."/>
            <person name="Monciardini P."/>
        </authorList>
    </citation>
    <scope>NUCLEOTIDE SEQUENCE [LARGE SCALE GENOMIC DNA]</scope>
    <source>
        <strain evidence="2 3">SOSP1-30</strain>
    </source>
</reference>
<dbReference type="InterPro" id="IPR032710">
    <property type="entry name" value="NTF2-like_dom_sf"/>
</dbReference>
<dbReference type="InterPro" id="IPR037401">
    <property type="entry name" value="SnoaL-like"/>
</dbReference>
<evidence type="ECO:0000313" key="3">
    <source>
        <dbReference type="Proteomes" id="UP000654345"/>
    </source>
</evidence>
<protein>
    <recommendedName>
        <fullName evidence="1">SnoaL-like domain-containing protein</fullName>
    </recommendedName>
</protein>
<dbReference type="Proteomes" id="UP000654345">
    <property type="component" value="Unassembled WGS sequence"/>
</dbReference>
<dbReference type="Pfam" id="PF12680">
    <property type="entry name" value="SnoaL_2"/>
    <property type="match status" value="1"/>
</dbReference>
<name>A0ABQ3UTJ2_9CHLR</name>